<reference evidence="1 2" key="1">
    <citation type="journal article" date="2012" name="Mol. Microbiol.">
        <title>The genetic and structural basis of two distinct terminal side branch residues in stewartan and amylovoran exopolysaccharides and their potential role in host adaptation.</title>
        <authorList>
            <person name="Wang X."/>
            <person name="Yang F."/>
            <person name="von Bodman S.B."/>
        </authorList>
    </citation>
    <scope>NUCLEOTIDE SEQUENCE [LARGE SCALE GENOMIC DNA]</scope>
    <source>
        <strain evidence="1 2">DC283</strain>
    </source>
</reference>
<dbReference type="Gene3D" id="1.10.4120.20">
    <property type="match status" value="1"/>
</dbReference>
<gene>
    <name evidence="1" type="ORF">CKS_1628</name>
</gene>
<dbReference type="OrthoDB" id="6434659at2"/>
<dbReference type="InterPro" id="IPR010637">
    <property type="entry name" value="Sif"/>
</dbReference>
<organism evidence="1 2">
    <name type="scientific">Pantoea stewartii subsp. stewartii DC283</name>
    <dbReference type="NCBI Taxonomy" id="660596"/>
    <lineage>
        <taxon>Bacteria</taxon>
        <taxon>Pseudomonadati</taxon>
        <taxon>Pseudomonadota</taxon>
        <taxon>Gammaproteobacteria</taxon>
        <taxon>Enterobacterales</taxon>
        <taxon>Erwiniaceae</taxon>
        <taxon>Pantoea</taxon>
    </lineage>
</organism>
<dbReference type="EMBL" id="AHIE01000025">
    <property type="protein sequence ID" value="EHT99462.1"/>
    <property type="molecule type" value="Genomic_DNA"/>
</dbReference>
<sequence length="343" mass="40303">MSISFGSSYLTASISKDRINEMLISHTPPHMTIWEKIKDFFFTTGEREALDCLFELCNPTPDLTSSEIEDIFFRLKALCSPAYKERFCHNHFDSSYKGRLHIQDENGNDILYVEINREVCNYNILGKSFIFEKNITPGIVKDHETSIPDLSITHKKINSKKSFESIAWMKDNIYQLSYKNNNLELDFTVFYDDIFNHITSFNKGDHFYLWREEEKETYISSIINKEIDNQLSTKKINLSKNYYKDYIFNRLKNELGTYNVKLNSKSAQSSIKHAVLTSLMRNRSFNEFIRENANDMNIKNIITTDLVNALSNQIFEDMFIDEMSLPREWIYIIRKSVSDSLNN</sequence>
<dbReference type="PATRIC" id="fig|660596.6.peg.3211"/>
<protein>
    <submittedName>
        <fullName evidence="1">Translocated effector protein</fullName>
    </submittedName>
</protein>
<evidence type="ECO:0000313" key="1">
    <source>
        <dbReference type="EMBL" id="EHT99462.1"/>
    </source>
</evidence>
<proteinExistence type="predicted"/>
<dbReference type="Proteomes" id="UP000005050">
    <property type="component" value="Unassembled WGS sequence"/>
</dbReference>
<dbReference type="Gene3D" id="3.30.2440.10">
    <property type="entry name" value="Secreted effector protein SifA"/>
    <property type="match status" value="1"/>
</dbReference>
<dbReference type="Pfam" id="PF06767">
    <property type="entry name" value="Sif"/>
    <property type="match status" value="1"/>
</dbReference>
<accession>H3RGA5</accession>
<name>H3RGA5_PANSE</name>
<dbReference type="AlphaFoldDB" id="H3RGA5"/>
<comment type="caution">
    <text evidence="1">The sequence shown here is derived from an EMBL/GenBank/DDBJ whole genome shotgun (WGS) entry which is preliminary data.</text>
</comment>
<dbReference type="RefSeq" id="WP_006120548.1">
    <property type="nucleotide sequence ID" value="NZ_AHIE01000025.1"/>
</dbReference>
<evidence type="ECO:0000313" key="2">
    <source>
        <dbReference type="Proteomes" id="UP000005050"/>
    </source>
</evidence>